<reference evidence="2" key="1">
    <citation type="submission" date="2022-03" db="EMBL/GenBank/DDBJ databases">
        <authorList>
            <person name="Martin H S."/>
        </authorList>
    </citation>
    <scope>NUCLEOTIDE SEQUENCE</scope>
</reference>
<keyword evidence="3" id="KW-1185">Reference proteome</keyword>
<organism evidence="2 3">
    <name type="scientific">Iphiclides podalirius</name>
    <name type="common">scarce swallowtail</name>
    <dbReference type="NCBI Taxonomy" id="110791"/>
    <lineage>
        <taxon>Eukaryota</taxon>
        <taxon>Metazoa</taxon>
        <taxon>Ecdysozoa</taxon>
        <taxon>Arthropoda</taxon>
        <taxon>Hexapoda</taxon>
        <taxon>Insecta</taxon>
        <taxon>Pterygota</taxon>
        <taxon>Neoptera</taxon>
        <taxon>Endopterygota</taxon>
        <taxon>Lepidoptera</taxon>
        <taxon>Glossata</taxon>
        <taxon>Ditrysia</taxon>
        <taxon>Papilionoidea</taxon>
        <taxon>Papilionidae</taxon>
        <taxon>Papilioninae</taxon>
        <taxon>Iphiclides</taxon>
    </lineage>
</organism>
<dbReference type="EMBL" id="OW152841">
    <property type="protein sequence ID" value="CAH2062558.1"/>
    <property type="molecule type" value="Genomic_DNA"/>
</dbReference>
<protein>
    <submittedName>
        <fullName evidence="2">Uncharacterized protein</fullName>
    </submittedName>
</protein>
<evidence type="ECO:0000313" key="3">
    <source>
        <dbReference type="Proteomes" id="UP000837857"/>
    </source>
</evidence>
<feature type="compositionally biased region" description="Polar residues" evidence="1">
    <location>
        <begin position="56"/>
        <end position="65"/>
    </location>
</feature>
<evidence type="ECO:0000256" key="1">
    <source>
        <dbReference type="SAM" id="MobiDB-lite"/>
    </source>
</evidence>
<dbReference type="Proteomes" id="UP000837857">
    <property type="component" value="Chromosome 29"/>
</dbReference>
<feature type="non-terminal residue" evidence="2">
    <location>
        <position position="129"/>
    </location>
</feature>
<feature type="region of interest" description="Disordered" evidence="1">
    <location>
        <begin position="35"/>
        <end position="112"/>
    </location>
</feature>
<sequence>MSTERREEKTGLTFSLYSSSPLYLMISGAMKPSVPPKPLVPDGGASLLMPDERSLQKSPSLTWTGTGAGARSAAEASCGRGSCHTSTFSDCGGRRGSGRYTQGSGCGKSSKPFPLHRELAQESIVGRIF</sequence>
<evidence type="ECO:0000313" key="2">
    <source>
        <dbReference type="EMBL" id="CAH2062558.1"/>
    </source>
</evidence>
<accession>A0ABN8INK4</accession>
<name>A0ABN8INK4_9NEOP</name>
<proteinExistence type="predicted"/>
<gene>
    <name evidence="2" type="ORF">IPOD504_LOCUS12084</name>
</gene>